<name>A0ABR3EIE2_9AGAR</name>
<protein>
    <submittedName>
        <fullName evidence="1">Uncharacterized protein</fullName>
    </submittedName>
</protein>
<keyword evidence="2" id="KW-1185">Reference proteome</keyword>
<accession>A0ABR3EIE2</accession>
<comment type="caution">
    <text evidence="1">The sequence shown here is derived from an EMBL/GenBank/DDBJ whole genome shotgun (WGS) entry which is preliminary data.</text>
</comment>
<reference evidence="1 2" key="1">
    <citation type="submission" date="2024-02" db="EMBL/GenBank/DDBJ databases">
        <title>A draft genome for the cacao thread blight pathogen Marasmius crinis-equi.</title>
        <authorList>
            <person name="Cohen S.P."/>
            <person name="Baruah I.K."/>
            <person name="Amoako-Attah I."/>
            <person name="Bukari Y."/>
            <person name="Meinhardt L.W."/>
            <person name="Bailey B.A."/>
        </authorList>
    </citation>
    <scope>NUCLEOTIDE SEQUENCE [LARGE SCALE GENOMIC DNA]</scope>
    <source>
        <strain evidence="1 2">GH-76</strain>
    </source>
</reference>
<sequence>MGDLYARAVEERLNKSQPYPGDTEVYGLEFSRFTAYSFWDERDGSWEGVRVIDHERNITSELYADRLRDPSYTPADQWSMRCAFDASVEDFEDMDYPRIGDVLARTAKEKLTAWVPNESSTQIPRDLWYDVYKHPENPHLYVIEDACRSFKVNIK</sequence>
<organism evidence="1 2">
    <name type="scientific">Marasmius crinis-equi</name>
    <dbReference type="NCBI Taxonomy" id="585013"/>
    <lineage>
        <taxon>Eukaryota</taxon>
        <taxon>Fungi</taxon>
        <taxon>Dikarya</taxon>
        <taxon>Basidiomycota</taxon>
        <taxon>Agaricomycotina</taxon>
        <taxon>Agaricomycetes</taxon>
        <taxon>Agaricomycetidae</taxon>
        <taxon>Agaricales</taxon>
        <taxon>Marasmiineae</taxon>
        <taxon>Marasmiaceae</taxon>
        <taxon>Marasmius</taxon>
    </lineage>
</organism>
<evidence type="ECO:0000313" key="2">
    <source>
        <dbReference type="Proteomes" id="UP001465976"/>
    </source>
</evidence>
<dbReference type="Proteomes" id="UP001465976">
    <property type="component" value="Unassembled WGS sequence"/>
</dbReference>
<dbReference type="EMBL" id="JBAHYK010004924">
    <property type="protein sequence ID" value="KAL0562644.1"/>
    <property type="molecule type" value="Genomic_DNA"/>
</dbReference>
<evidence type="ECO:0000313" key="1">
    <source>
        <dbReference type="EMBL" id="KAL0562644.1"/>
    </source>
</evidence>
<proteinExistence type="predicted"/>
<feature type="non-terminal residue" evidence="1">
    <location>
        <position position="155"/>
    </location>
</feature>
<gene>
    <name evidence="1" type="ORF">V5O48_019440</name>
</gene>